<dbReference type="Proteomes" id="UP001140091">
    <property type="component" value="Unassembled WGS sequence"/>
</dbReference>
<dbReference type="PROSITE" id="PS00109">
    <property type="entry name" value="PROTEIN_KINASE_TYR"/>
    <property type="match status" value="1"/>
</dbReference>
<proteinExistence type="predicted"/>
<reference evidence="2" key="1">
    <citation type="submission" date="2022-06" db="EMBL/GenBank/DDBJ databases">
        <title>Genome Sequence of Candolleomyces eurysporus.</title>
        <authorList>
            <person name="Buettner E."/>
        </authorList>
    </citation>
    <scope>NUCLEOTIDE SEQUENCE</scope>
    <source>
        <strain evidence="2">VTCC 930004</strain>
    </source>
</reference>
<dbReference type="InterPro" id="IPR040976">
    <property type="entry name" value="Pkinase_fungal"/>
</dbReference>
<dbReference type="AlphaFoldDB" id="A0A9W8JCF9"/>
<protein>
    <recommendedName>
        <fullName evidence="1">Protein kinase domain-containing protein</fullName>
    </recommendedName>
</protein>
<dbReference type="InterPro" id="IPR011009">
    <property type="entry name" value="Kinase-like_dom_sf"/>
</dbReference>
<feature type="domain" description="Protein kinase" evidence="1">
    <location>
        <begin position="1"/>
        <end position="198"/>
    </location>
</feature>
<evidence type="ECO:0000313" key="3">
    <source>
        <dbReference type="Proteomes" id="UP001140091"/>
    </source>
</evidence>
<name>A0A9W8JCF9_9AGAR</name>
<dbReference type="PROSITE" id="PS50011">
    <property type="entry name" value="PROTEIN_KINASE_DOM"/>
    <property type="match status" value="1"/>
</dbReference>
<comment type="caution">
    <text evidence="2">The sequence shown here is derived from an EMBL/GenBank/DDBJ whole genome shotgun (WGS) entry which is preliminary data.</text>
</comment>
<dbReference type="InterPro" id="IPR008266">
    <property type="entry name" value="Tyr_kinase_AS"/>
</dbReference>
<dbReference type="Gene3D" id="1.10.510.10">
    <property type="entry name" value="Transferase(Phosphotransferase) domain 1"/>
    <property type="match status" value="1"/>
</dbReference>
<accession>A0A9W8JCF9</accession>
<dbReference type="PANTHER" id="PTHR38248">
    <property type="entry name" value="FUNK1 6"/>
    <property type="match status" value="1"/>
</dbReference>
<dbReference type="InterPro" id="IPR000719">
    <property type="entry name" value="Prot_kinase_dom"/>
</dbReference>
<sequence>MELLCALRDAIAGHANLYAVDLLHRDVSYHNILLGGPHAKPGYRGLLIDLDISARISRLTPERSMAGSPRTMSIAILNNILNRGGGLLLLHDHLDDLEAFLYVFGFIVHSYNGPGEFNPPSFIVDWMDAKTPQAHQLLKSVYLLRPDPTPDEEIQPFWSDTTIGLYVQFYTFIRRIAAEKERVRLWRHLTDEEREEILDGMRSNVDSHYDFALGIFDRAIQTLNKSKEEEADRAPLSMMKMNKGLNEKNISVALTKPASLQTQDSSSIEVGCN</sequence>
<organism evidence="2 3">
    <name type="scientific">Candolleomyces eurysporus</name>
    <dbReference type="NCBI Taxonomy" id="2828524"/>
    <lineage>
        <taxon>Eukaryota</taxon>
        <taxon>Fungi</taxon>
        <taxon>Dikarya</taxon>
        <taxon>Basidiomycota</taxon>
        <taxon>Agaricomycotina</taxon>
        <taxon>Agaricomycetes</taxon>
        <taxon>Agaricomycetidae</taxon>
        <taxon>Agaricales</taxon>
        <taxon>Agaricineae</taxon>
        <taxon>Psathyrellaceae</taxon>
        <taxon>Candolleomyces</taxon>
    </lineage>
</organism>
<evidence type="ECO:0000259" key="1">
    <source>
        <dbReference type="PROSITE" id="PS50011"/>
    </source>
</evidence>
<dbReference type="SUPFAM" id="SSF56112">
    <property type="entry name" value="Protein kinase-like (PK-like)"/>
    <property type="match status" value="1"/>
</dbReference>
<evidence type="ECO:0000313" key="2">
    <source>
        <dbReference type="EMBL" id="KAJ2928218.1"/>
    </source>
</evidence>
<dbReference type="OrthoDB" id="5584477at2759"/>
<keyword evidence="3" id="KW-1185">Reference proteome</keyword>
<dbReference type="GO" id="GO:0004672">
    <property type="term" value="F:protein kinase activity"/>
    <property type="evidence" value="ECO:0007669"/>
    <property type="project" value="InterPro"/>
</dbReference>
<dbReference type="Pfam" id="PF17667">
    <property type="entry name" value="Pkinase_fungal"/>
    <property type="match status" value="1"/>
</dbReference>
<feature type="non-terminal residue" evidence="2">
    <location>
        <position position="1"/>
    </location>
</feature>
<dbReference type="EMBL" id="JANBPK010000935">
    <property type="protein sequence ID" value="KAJ2928218.1"/>
    <property type="molecule type" value="Genomic_DNA"/>
</dbReference>
<dbReference type="GO" id="GO:0005524">
    <property type="term" value="F:ATP binding"/>
    <property type="evidence" value="ECO:0007669"/>
    <property type="project" value="InterPro"/>
</dbReference>
<gene>
    <name evidence="2" type="ORF">H1R20_g8870</name>
</gene>
<dbReference type="PANTHER" id="PTHR38248:SF2">
    <property type="entry name" value="FUNK1 11"/>
    <property type="match status" value="1"/>
</dbReference>